<dbReference type="InterPro" id="IPR041664">
    <property type="entry name" value="AAA_16"/>
</dbReference>
<dbReference type="EMBL" id="BAAAMK010000004">
    <property type="protein sequence ID" value="GAA1956850.1"/>
    <property type="molecule type" value="Genomic_DNA"/>
</dbReference>
<keyword evidence="6" id="KW-1185">Reference proteome</keyword>
<dbReference type="SMART" id="SM00421">
    <property type="entry name" value="HTH_LUXR"/>
    <property type="match status" value="1"/>
</dbReference>
<evidence type="ECO:0000256" key="2">
    <source>
        <dbReference type="ARBA" id="ARBA00022840"/>
    </source>
</evidence>
<keyword evidence="1" id="KW-0547">Nucleotide-binding</keyword>
<accession>A0ABP5C303</accession>
<dbReference type="Proteomes" id="UP001499954">
    <property type="component" value="Unassembled WGS sequence"/>
</dbReference>
<evidence type="ECO:0000313" key="6">
    <source>
        <dbReference type="Proteomes" id="UP001499954"/>
    </source>
</evidence>
<dbReference type="Gene3D" id="3.40.50.300">
    <property type="entry name" value="P-loop containing nucleotide triphosphate hydrolases"/>
    <property type="match status" value="1"/>
</dbReference>
<dbReference type="SUPFAM" id="SSF52540">
    <property type="entry name" value="P-loop containing nucleoside triphosphate hydrolases"/>
    <property type="match status" value="1"/>
</dbReference>
<evidence type="ECO:0000256" key="3">
    <source>
        <dbReference type="SAM" id="MobiDB-lite"/>
    </source>
</evidence>
<protein>
    <recommendedName>
        <fullName evidence="4">HTH luxR-type domain-containing protein</fullName>
    </recommendedName>
</protein>
<dbReference type="PROSITE" id="PS50043">
    <property type="entry name" value="HTH_LUXR_2"/>
    <property type="match status" value="1"/>
</dbReference>
<proteinExistence type="predicted"/>
<dbReference type="Gene3D" id="1.25.40.10">
    <property type="entry name" value="Tetratricopeptide repeat domain"/>
    <property type="match status" value="1"/>
</dbReference>
<gene>
    <name evidence="5" type="ORF">GCM10009717_23890</name>
</gene>
<dbReference type="InterPro" id="IPR036388">
    <property type="entry name" value="WH-like_DNA-bd_sf"/>
</dbReference>
<dbReference type="PANTHER" id="PTHR16305:SF35">
    <property type="entry name" value="TRANSCRIPTIONAL ACTIVATOR DOMAIN"/>
    <property type="match status" value="1"/>
</dbReference>
<evidence type="ECO:0000259" key="4">
    <source>
        <dbReference type="PROSITE" id="PS50043"/>
    </source>
</evidence>
<sequence length="1114" mass="116828">MMPRTGPAVGGAWHDEEVTTSAPAMIGRDADLARLLERLDEVRSGSPFTVIIGGEAGIGKTRLVREFALSLDGEVRFVVGQCVDLGSVAAPYAPVKAALRALVADVGAERVLDVVGPGRGALTALLPELAASAGSDSSAEGAGGSADAGTADAGSADAGAAREGTGAETGDGARDGGPAASDARSRPAAPIRGDAATSQLHEAIAVLLETLSKEKPIVFVIEDLHWIDAASLAMLRFLMRVLGSSRVLTVLTYRSEDVTRGHPVRGFLAEADRDRWVDRQELSRLTPDDAMALVSSLAPDRAPTIEAAETIVRRGDGVPFLIEELIGLDGCRTDDDVPETLRDLLLARYERLGEPAQRLLRLLSIGGVRVPHALLEAVYAGEAEPLDAEALDAAAREAVLGGVLTVEGSDYAFRHALVREAILADLLPGERARYHGRYARAYETAAHGSRRLAAEISFHWLGANDAAKAFPATIKAMGEARAAAAYASAAQLGERAIGLWEVVPDAAVTAGMGKLELMGRTASYLRSAGEGERGLALVKAALDECPPDDPQYPRLLRDTGLYLANVGRPGSIPLLEQALEVLGDDGSDDLRATVLIALAGRLMIEARLDEAVAMAEQAYVAADRVGSARYASVALNIQGVSVATNGDVPGGLALLDRAHELALGDGSSLLRYWVNASDLHYLIGNHAEAVRLAEEGLARAKDQGVERSSGVLLASNAVDPLLALGEWERAERLTERALALDPALPLNVYLHRARIWTALWRGDVNRAAELHRSLRPAMNRVMDAEVQTMLGIGRVAAEIALAQGDPAEAWREVRVVVQADRHTLPGYALPFLWVAGRTIAAVRSRVVLQGNDRAGDAGGSLAAPALGSLADEVERAVPVILSLFDRMAFWPTAPLWRALFDAELAVAAVPGSHAASGIPGTDAAAWRAAFEQTTEPTSPRYLGSYALLRQGEAELAAADRAGARTTLQAAHTQAVTGGVTAVVEQIVRVASAAGIALDGVGGGAAARAAQTAREVRDARGGRSAGGLGDDRVLEGSNIAESPTADAVEAAAAVDELTTRERQVLELIAEGLSNRQIGERLYISGKTVSVHVSAILRKLGASTRAEAAFRAGVLR</sequence>
<dbReference type="Gene3D" id="1.10.10.10">
    <property type="entry name" value="Winged helix-like DNA-binding domain superfamily/Winged helix DNA-binding domain"/>
    <property type="match status" value="1"/>
</dbReference>
<dbReference type="InterPro" id="IPR016032">
    <property type="entry name" value="Sig_transdc_resp-reg_C-effctor"/>
</dbReference>
<keyword evidence="2" id="KW-0067">ATP-binding</keyword>
<dbReference type="Pfam" id="PF13191">
    <property type="entry name" value="AAA_16"/>
    <property type="match status" value="1"/>
</dbReference>
<feature type="compositionally biased region" description="Low complexity" evidence="3">
    <location>
        <begin position="147"/>
        <end position="190"/>
    </location>
</feature>
<dbReference type="InterPro" id="IPR027417">
    <property type="entry name" value="P-loop_NTPase"/>
</dbReference>
<reference evidence="6" key="1">
    <citation type="journal article" date="2019" name="Int. J. Syst. Evol. Microbiol.">
        <title>The Global Catalogue of Microorganisms (GCM) 10K type strain sequencing project: providing services to taxonomists for standard genome sequencing and annotation.</title>
        <authorList>
            <consortium name="The Broad Institute Genomics Platform"/>
            <consortium name="The Broad Institute Genome Sequencing Center for Infectious Disease"/>
            <person name="Wu L."/>
            <person name="Ma J."/>
        </authorList>
    </citation>
    <scope>NUCLEOTIDE SEQUENCE [LARGE SCALE GENOMIC DNA]</scope>
    <source>
        <strain evidence="6">JCM 13584</strain>
    </source>
</reference>
<feature type="domain" description="HTH luxR-type" evidence="4">
    <location>
        <begin position="1049"/>
        <end position="1114"/>
    </location>
</feature>
<dbReference type="CDD" id="cd06170">
    <property type="entry name" value="LuxR_C_like"/>
    <property type="match status" value="1"/>
</dbReference>
<dbReference type="SUPFAM" id="SSF46894">
    <property type="entry name" value="C-terminal effector domain of the bipartite response regulators"/>
    <property type="match status" value="1"/>
</dbReference>
<name>A0ABP5C303_9MICO</name>
<dbReference type="Pfam" id="PF00196">
    <property type="entry name" value="GerE"/>
    <property type="match status" value="1"/>
</dbReference>
<evidence type="ECO:0000313" key="5">
    <source>
        <dbReference type="EMBL" id="GAA1956850.1"/>
    </source>
</evidence>
<dbReference type="InterPro" id="IPR000792">
    <property type="entry name" value="Tscrpt_reg_LuxR_C"/>
</dbReference>
<dbReference type="SUPFAM" id="SSF48452">
    <property type="entry name" value="TPR-like"/>
    <property type="match status" value="1"/>
</dbReference>
<feature type="region of interest" description="Disordered" evidence="3">
    <location>
        <begin position="136"/>
        <end position="194"/>
    </location>
</feature>
<dbReference type="InterPro" id="IPR011990">
    <property type="entry name" value="TPR-like_helical_dom_sf"/>
</dbReference>
<organism evidence="5 6">
    <name type="scientific">Agromyces allii</name>
    <dbReference type="NCBI Taxonomy" id="393607"/>
    <lineage>
        <taxon>Bacteria</taxon>
        <taxon>Bacillati</taxon>
        <taxon>Actinomycetota</taxon>
        <taxon>Actinomycetes</taxon>
        <taxon>Micrococcales</taxon>
        <taxon>Microbacteriaceae</taxon>
        <taxon>Agromyces</taxon>
    </lineage>
</organism>
<dbReference type="PANTHER" id="PTHR16305">
    <property type="entry name" value="TESTICULAR SOLUBLE ADENYLYL CYCLASE"/>
    <property type="match status" value="1"/>
</dbReference>
<dbReference type="PRINTS" id="PR00038">
    <property type="entry name" value="HTHLUXR"/>
</dbReference>
<comment type="caution">
    <text evidence="5">The sequence shown here is derived from an EMBL/GenBank/DDBJ whole genome shotgun (WGS) entry which is preliminary data.</text>
</comment>
<evidence type="ECO:0000256" key="1">
    <source>
        <dbReference type="ARBA" id="ARBA00022741"/>
    </source>
</evidence>
<dbReference type="PROSITE" id="PS00622">
    <property type="entry name" value="HTH_LUXR_1"/>
    <property type="match status" value="1"/>
</dbReference>